<dbReference type="EMBL" id="JBGCUO010000001">
    <property type="protein sequence ID" value="MEY1660636.1"/>
    <property type="molecule type" value="Genomic_DNA"/>
</dbReference>
<keyword evidence="1" id="KW-0472">Membrane</keyword>
<organism evidence="2 3">
    <name type="scientific">Isoalcanivorax beigongshangi</name>
    <dbReference type="NCBI Taxonomy" id="3238810"/>
    <lineage>
        <taxon>Bacteria</taxon>
        <taxon>Pseudomonadati</taxon>
        <taxon>Pseudomonadota</taxon>
        <taxon>Gammaproteobacteria</taxon>
        <taxon>Oceanospirillales</taxon>
        <taxon>Alcanivoracaceae</taxon>
        <taxon>Isoalcanivorax</taxon>
    </lineage>
</organism>
<feature type="transmembrane region" description="Helical" evidence="1">
    <location>
        <begin position="104"/>
        <end position="127"/>
    </location>
</feature>
<evidence type="ECO:0000256" key="1">
    <source>
        <dbReference type="SAM" id="Phobius"/>
    </source>
</evidence>
<accession>A0ABV4ACR4</accession>
<gene>
    <name evidence="2" type="ORF">AB5I84_00570</name>
</gene>
<dbReference type="Pfam" id="PF10011">
    <property type="entry name" value="DUF2254"/>
    <property type="match status" value="1"/>
</dbReference>
<reference evidence="2 3" key="1">
    <citation type="submission" date="2024-07" db="EMBL/GenBank/DDBJ databases">
        <authorList>
            <person name="Ren Q."/>
        </authorList>
    </citation>
    <scope>NUCLEOTIDE SEQUENCE [LARGE SCALE GENOMIC DNA]</scope>
    <source>
        <strain evidence="2 3">REN37</strain>
    </source>
</reference>
<name>A0ABV4ACR4_9GAMM</name>
<proteinExistence type="predicted"/>
<keyword evidence="1" id="KW-1133">Transmembrane helix</keyword>
<dbReference type="InterPro" id="IPR018723">
    <property type="entry name" value="DUF2254_membrane"/>
</dbReference>
<comment type="caution">
    <text evidence="2">The sequence shown here is derived from an EMBL/GenBank/DDBJ whole genome shotgun (WGS) entry which is preliminary data.</text>
</comment>
<keyword evidence="1" id="KW-0812">Transmembrane</keyword>
<sequence length="412" mass="44889">MNGSWRWALRQWSRQLWVRAALFALLGVATALLGLLGQWLVPADLDLHIGAKAVDSILNVLASSMLAVTTFSLSVMVSAYAAASSGVTPRATKLLMQDSTTQNVLATFIGSFLFSLVGLVALSTGSYGDSGRIIMFVMTLLVLALIVLTLLRWIEHLSSLGRVGETTERVEKATRQALAARRQRPTLGGNALTDRQPIPANATPVYPTAIGYVQFVDVAKLATWAESAEAELYVTAMPGRFVHLLEPLLWISGAEADADALLPAFALGDERSFDQDPRFGLVVLSEIASRALSPAVNDPGTAIDVIGRATRLLELCPPEEEFEVEYPRLWIPALQDSDLFDDLFNPIARDGAGLLEVQLRLQKSLHALALCGPGSYRSAAHRHARRARTRALQALVLDDEKAQIEQQTRWLN</sequence>
<evidence type="ECO:0000313" key="2">
    <source>
        <dbReference type="EMBL" id="MEY1660636.1"/>
    </source>
</evidence>
<dbReference type="Proteomes" id="UP001562065">
    <property type="component" value="Unassembled WGS sequence"/>
</dbReference>
<feature type="transmembrane region" description="Helical" evidence="1">
    <location>
        <begin position="20"/>
        <end position="41"/>
    </location>
</feature>
<dbReference type="RefSeq" id="WP_369453883.1">
    <property type="nucleotide sequence ID" value="NZ_JBGCUO010000001.1"/>
</dbReference>
<feature type="transmembrane region" description="Helical" evidence="1">
    <location>
        <begin position="133"/>
        <end position="154"/>
    </location>
</feature>
<evidence type="ECO:0000313" key="3">
    <source>
        <dbReference type="Proteomes" id="UP001562065"/>
    </source>
</evidence>
<feature type="transmembrane region" description="Helical" evidence="1">
    <location>
        <begin position="61"/>
        <end position="83"/>
    </location>
</feature>
<protein>
    <submittedName>
        <fullName evidence="2">DUF2254 domain-containing protein</fullName>
    </submittedName>
</protein>
<keyword evidence="3" id="KW-1185">Reference proteome</keyword>